<sequence length="315" mass="34443">MVGCRSVDLCLACSSSLPPKAQNIFLTQCCTRPICPTCLSSNPRLGRYNPCLACLGGVDIVSSSSFVRRTQKDSVNIDGALRDDAMFVLGDDEEEDDGSSPADYAPSTEPPPSYTAASTKPSLSHPSNSSPVTPSGGLLSDQDTNAIVSEDVVPSIYHLSRGDTLQGIALRFGVNRHELCRLNNLPPSTLSTTPHLLHTRTSIKLPSSARLPPGRPASSVTEYRRVRERAEKRLQLLTKEADWHVAKAYVALADDPDEESWYAVKCKETGANMNLMGLEARALDKYLEDEEWEKEQSRFGKRFLTSASVGHKTCR</sequence>
<dbReference type="AlphaFoldDB" id="A0A0C3EJL3"/>
<dbReference type="Gene3D" id="3.10.350.10">
    <property type="entry name" value="LysM domain"/>
    <property type="match status" value="1"/>
</dbReference>
<dbReference type="InterPro" id="IPR018392">
    <property type="entry name" value="LysM"/>
</dbReference>
<dbReference type="SUPFAM" id="SSF54106">
    <property type="entry name" value="LysM domain"/>
    <property type="match status" value="1"/>
</dbReference>
<reference evidence="4" key="2">
    <citation type="submission" date="2015-01" db="EMBL/GenBank/DDBJ databases">
        <title>Evolutionary Origins and Diversification of the Mycorrhizal Mutualists.</title>
        <authorList>
            <consortium name="DOE Joint Genome Institute"/>
            <consortium name="Mycorrhizal Genomics Consortium"/>
            <person name="Kohler A."/>
            <person name="Kuo A."/>
            <person name="Nagy L.G."/>
            <person name="Floudas D."/>
            <person name="Copeland A."/>
            <person name="Barry K.W."/>
            <person name="Cichocki N."/>
            <person name="Veneault-Fourrey C."/>
            <person name="LaButti K."/>
            <person name="Lindquist E.A."/>
            <person name="Lipzen A."/>
            <person name="Lundell T."/>
            <person name="Morin E."/>
            <person name="Murat C."/>
            <person name="Riley R."/>
            <person name="Ohm R."/>
            <person name="Sun H."/>
            <person name="Tunlid A."/>
            <person name="Henrissat B."/>
            <person name="Grigoriev I.V."/>
            <person name="Hibbett D.S."/>
            <person name="Martin F."/>
        </authorList>
    </citation>
    <scope>NUCLEOTIDE SEQUENCE [LARGE SCALE GENOMIC DNA]</scope>
    <source>
        <strain evidence="4">Foug A</strain>
    </source>
</reference>
<dbReference type="PROSITE" id="PS51782">
    <property type="entry name" value="LYSM"/>
    <property type="match status" value="1"/>
</dbReference>
<accession>A0A0C3EJL3</accession>
<name>A0A0C3EJL3_9AGAM</name>
<reference evidence="3 4" key="1">
    <citation type="submission" date="2014-04" db="EMBL/GenBank/DDBJ databases">
        <authorList>
            <consortium name="DOE Joint Genome Institute"/>
            <person name="Kuo A."/>
            <person name="Kohler A."/>
            <person name="Nagy L.G."/>
            <person name="Floudas D."/>
            <person name="Copeland A."/>
            <person name="Barry K.W."/>
            <person name="Cichocki N."/>
            <person name="Veneault-Fourrey C."/>
            <person name="LaButti K."/>
            <person name="Lindquist E.A."/>
            <person name="Lipzen A."/>
            <person name="Lundell T."/>
            <person name="Morin E."/>
            <person name="Murat C."/>
            <person name="Sun H."/>
            <person name="Tunlid A."/>
            <person name="Henrissat B."/>
            <person name="Grigoriev I.V."/>
            <person name="Hibbett D.S."/>
            <person name="Martin F."/>
            <person name="Nordberg H.P."/>
            <person name="Cantor M.N."/>
            <person name="Hua S.X."/>
        </authorList>
    </citation>
    <scope>NUCLEOTIDE SEQUENCE [LARGE SCALE GENOMIC DNA]</scope>
    <source>
        <strain evidence="3 4">Foug A</strain>
    </source>
</reference>
<organism evidence="3 4">
    <name type="scientific">Scleroderma citrinum Foug A</name>
    <dbReference type="NCBI Taxonomy" id="1036808"/>
    <lineage>
        <taxon>Eukaryota</taxon>
        <taxon>Fungi</taxon>
        <taxon>Dikarya</taxon>
        <taxon>Basidiomycota</taxon>
        <taxon>Agaricomycotina</taxon>
        <taxon>Agaricomycetes</taxon>
        <taxon>Agaricomycetidae</taxon>
        <taxon>Boletales</taxon>
        <taxon>Sclerodermatineae</taxon>
        <taxon>Sclerodermataceae</taxon>
        <taxon>Scleroderma</taxon>
    </lineage>
</organism>
<dbReference type="OrthoDB" id="2107166at2759"/>
<evidence type="ECO:0000313" key="4">
    <source>
        <dbReference type="Proteomes" id="UP000053989"/>
    </source>
</evidence>
<dbReference type="EMBL" id="KN822009">
    <property type="protein sequence ID" value="KIM68434.1"/>
    <property type="molecule type" value="Genomic_DNA"/>
</dbReference>
<proteinExistence type="predicted"/>
<keyword evidence="4" id="KW-1185">Reference proteome</keyword>
<feature type="domain" description="LysM" evidence="2">
    <location>
        <begin position="155"/>
        <end position="205"/>
    </location>
</feature>
<feature type="region of interest" description="Disordered" evidence="1">
    <location>
        <begin position="91"/>
        <end position="142"/>
    </location>
</feature>
<dbReference type="CDD" id="cd00118">
    <property type="entry name" value="LysM"/>
    <property type="match status" value="1"/>
</dbReference>
<dbReference type="HOGENOM" id="CLU_066054_0_0_1"/>
<dbReference type="Pfam" id="PF01476">
    <property type="entry name" value="LysM"/>
    <property type="match status" value="1"/>
</dbReference>
<evidence type="ECO:0000313" key="3">
    <source>
        <dbReference type="EMBL" id="KIM68434.1"/>
    </source>
</evidence>
<evidence type="ECO:0000256" key="1">
    <source>
        <dbReference type="SAM" id="MobiDB-lite"/>
    </source>
</evidence>
<gene>
    <name evidence="3" type="ORF">SCLCIDRAFT_1209248</name>
</gene>
<protein>
    <recommendedName>
        <fullName evidence="2">LysM domain-containing protein</fullName>
    </recommendedName>
</protein>
<dbReference type="Proteomes" id="UP000053989">
    <property type="component" value="Unassembled WGS sequence"/>
</dbReference>
<feature type="compositionally biased region" description="Polar residues" evidence="1">
    <location>
        <begin position="115"/>
        <end position="133"/>
    </location>
</feature>
<dbReference type="InterPro" id="IPR036779">
    <property type="entry name" value="LysM_dom_sf"/>
</dbReference>
<dbReference type="InParanoid" id="A0A0C3EJL3"/>
<evidence type="ECO:0000259" key="2">
    <source>
        <dbReference type="PROSITE" id="PS51782"/>
    </source>
</evidence>